<dbReference type="EMBL" id="QRBI01000096">
    <property type="protein sequence ID" value="RMC18490.1"/>
    <property type="molecule type" value="Genomic_DNA"/>
</dbReference>
<organism evidence="1 2">
    <name type="scientific">Hirundo rustica rustica</name>
    <dbReference type="NCBI Taxonomy" id="333673"/>
    <lineage>
        <taxon>Eukaryota</taxon>
        <taxon>Metazoa</taxon>
        <taxon>Chordata</taxon>
        <taxon>Craniata</taxon>
        <taxon>Vertebrata</taxon>
        <taxon>Euteleostomi</taxon>
        <taxon>Archelosauria</taxon>
        <taxon>Archosauria</taxon>
        <taxon>Dinosauria</taxon>
        <taxon>Saurischia</taxon>
        <taxon>Theropoda</taxon>
        <taxon>Coelurosauria</taxon>
        <taxon>Aves</taxon>
        <taxon>Neognathae</taxon>
        <taxon>Neoaves</taxon>
        <taxon>Telluraves</taxon>
        <taxon>Australaves</taxon>
        <taxon>Passeriformes</taxon>
        <taxon>Sylvioidea</taxon>
        <taxon>Hirundinidae</taxon>
        <taxon>Hirundo</taxon>
    </lineage>
</organism>
<sequence>MNRPNPLVSGPPGVIEFELENEATSRQEDDRESRDEELLFSKNLKSKCASLTTEIRSALFRNRDITKLMCRWDFDSGQVKPEVKGLMSSYCPWKSSLWPGATIMEIIALIPGGVRA</sequence>
<gene>
    <name evidence="1" type="ORF">DUI87_04379</name>
</gene>
<protein>
    <submittedName>
        <fullName evidence="1">Uncharacterized protein</fullName>
    </submittedName>
</protein>
<evidence type="ECO:0000313" key="1">
    <source>
        <dbReference type="EMBL" id="RMC18490.1"/>
    </source>
</evidence>
<accession>A0A3M0L638</accession>
<keyword evidence="2" id="KW-1185">Reference proteome</keyword>
<comment type="caution">
    <text evidence="1">The sequence shown here is derived from an EMBL/GenBank/DDBJ whole genome shotgun (WGS) entry which is preliminary data.</text>
</comment>
<dbReference type="AlphaFoldDB" id="A0A3M0L638"/>
<proteinExistence type="predicted"/>
<reference evidence="1 2" key="1">
    <citation type="submission" date="2018-07" db="EMBL/GenBank/DDBJ databases">
        <title>A high quality draft genome assembly of the barn swallow (H. rustica rustica).</title>
        <authorList>
            <person name="Formenti G."/>
            <person name="Chiara M."/>
            <person name="Poveda L."/>
            <person name="Francoijs K.-J."/>
            <person name="Bonisoli-Alquati A."/>
            <person name="Canova L."/>
            <person name="Gianfranceschi L."/>
            <person name="Horner D.S."/>
            <person name="Saino N."/>
        </authorList>
    </citation>
    <scope>NUCLEOTIDE SEQUENCE [LARGE SCALE GENOMIC DNA]</scope>
    <source>
        <strain evidence="1">Chelidonia</strain>
        <tissue evidence="1">Blood</tissue>
    </source>
</reference>
<evidence type="ECO:0000313" key="2">
    <source>
        <dbReference type="Proteomes" id="UP000269221"/>
    </source>
</evidence>
<name>A0A3M0L638_HIRRU</name>
<dbReference type="Proteomes" id="UP000269221">
    <property type="component" value="Unassembled WGS sequence"/>
</dbReference>